<protein>
    <submittedName>
        <fullName evidence="1">TIM-barrel fold metal-dependent hydrolase</fullName>
    </submittedName>
</protein>
<evidence type="ECO:0000313" key="2">
    <source>
        <dbReference type="Proteomes" id="UP001180845"/>
    </source>
</evidence>
<dbReference type="EMBL" id="JAVDXW010000002">
    <property type="protein sequence ID" value="MDR7304521.1"/>
    <property type="molecule type" value="Genomic_DNA"/>
</dbReference>
<sequence length="133" mass="15143">MRGKEGILFRLAETVVDHPDELVRSALYPVIGEKTLRELVKETKANERAFQARVRTVLRSSYSNHYRRMLPALMAALEFRCNNTAYRPIMQALDLLQSYADAVGSTTRARRCPSRVCGAESLAESCRRREGPR</sequence>
<keyword evidence="2" id="KW-1185">Reference proteome</keyword>
<keyword evidence="1" id="KW-0378">Hydrolase</keyword>
<gene>
    <name evidence="1" type="ORF">JOF55_004765</name>
</gene>
<organism evidence="1 2">
    <name type="scientific">Haloactinomyces albus</name>
    <dbReference type="NCBI Taxonomy" id="1352928"/>
    <lineage>
        <taxon>Bacteria</taxon>
        <taxon>Bacillati</taxon>
        <taxon>Actinomycetota</taxon>
        <taxon>Actinomycetes</taxon>
        <taxon>Actinopolysporales</taxon>
        <taxon>Actinopolysporaceae</taxon>
        <taxon>Haloactinomyces</taxon>
    </lineage>
</organism>
<dbReference type="Proteomes" id="UP001180845">
    <property type="component" value="Unassembled WGS sequence"/>
</dbReference>
<reference evidence="1" key="1">
    <citation type="submission" date="2023-07" db="EMBL/GenBank/DDBJ databases">
        <title>Sequencing the genomes of 1000 actinobacteria strains.</title>
        <authorList>
            <person name="Klenk H.-P."/>
        </authorList>
    </citation>
    <scope>NUCLEOTIDE SEQUENCE</scope>
    <source>
        <strain evidence="1">DSM 45977</strain>
    </source>
</reference>
<evidence type="ECO:0000313" key="1">
    <source>
        <dbReference type="EMBL" id="MDR7304521.1"/>
    </source>
</evidence>
<dbReference type="GO" id="GO:0016787">
    <property type="term" value="F:hydrolase activity"/>
    <property type="evidence" value="ECO:0007669"/>
    <property type="project" value="UniProtKB-KW"/>
</dbReference>
<name>A0AAE3ZGJ0_9ACTN</name>
<proteinExistence type="predicted"/>
<comment type="caution">
    <text evidence="1">The sequence shown here is derived from an EMBL/GenBank/DDBJ whole genome shotgun (WGS) entry which is preliminary data.</text>
</comment>
<accession>A0AAE3ZGJ0</accession>
<dbReference type="AlphaFoldDB" id="A0AAE3ZGJ0"/>